<evidence type="ECO:0000313" key="8">
    <source>
        <dbReference type="Proteomes" id="UP000078544"/>
    </source>
</evidence>
<comment type="caution">
    <text evidence="7">The sequence shown here is derived from an EMBL/GenBank/DDBJ whole genome shotgun (WGS) entry which is preliminary data.</text>
</comment>
<dbReference type="STRING" id="1081109.A0A167ZBF6"/>
<dbReference type="InterPro" id="IPR036188">
    <property type="entry name" value="FAD/NAD-bd_sf"/>
</dbReference>
<name>A0A167ZBF6_9HYPO</name>
<gene>
    <name evidence="7" type="ORF">AAL_06058</name>
</gene>
<dbReference type="Gene3D" id="3.50.50.60">
    <property type="entry name" value="FAD/NAD(P)-binding domain"/>
    <property type="match status" value="1"/>
</dbReference>
<keyword evidence="5 7" id="KW-0503">Monooxygenase</keyword>
<feature type="domain" description="FAD-binding" evidence="6">
    <location>
        <begin position="320"/>
        <end position="369"/>
    </location>
</feature>
<keyword evidence="2" id="KW-0285">Flavoprotein</keyword>
<dbReference type="GO" id="GO:0004497">
    <property type="term" value="F:monooxygenase activity"/>
    <property type="evidence" value="ECO:0007669"/>
    <property type="project" value="UniProtKB-KW"/>
</dbReference>
<keyword evidence="4" id="KW-0560">Oxidoreductase</keyword>
<dbReference type="GO" id="GO:0071949">
    <property type="term" value="F:FAD binding"/>
    <property type="evidence" value="ECO:0007669"/>
    <property type="project" value="InterPro"/>
</dbReference>
<dbReference type="Proteomes" id="UP000078544">
    <property type="component" value="Unassembled WGS sequence"/>
</dbReference>
<keyword evidence="3" id="KW-0274">FAD</keyword>
<dbReference type="Pfam" id="PF01494">
    <property type="entry name" value="FAD_binding_3"/>
    <property type="match status" value="1"/>
</dbReference>
<dbReference type="EMBL" id="AZGY01000015">
    <property type="protein sequence ID" value="KZZ92432.1"/>
    <property type="molecule type" value="Genomic_DNA"/>
</dbReference>
<dbReference type="OrthoDB" id="47494at2759"/>
<organism evidence="7 8">
    <name type="scientific">Moelleriella libera RCEF 2490</name>
    <dbReference type="NCBI Taxonomy" id="1081109"/>
    <lineage>
        <taxon>Eukaryota</taxon>
        <taxon>Fungi</taxon>
        <taxon>Dikarya</taxon>
        <taxon>Ascomycota</taxon>
        <taxon>Pezizomycotina</taxon>
        <taxon>Sordariomycetes</taxon>
        <taxon>Hypocreomycetidae</taxon>
        <taxon>Hypocreales</taxon>
        <taxon>Clavicipitaceae</taxon>
        <taxon>Moelleriella</taxon>
    </lineage>
</organism>
<dbReference type="PANTHER" id="PTHR47178">
    <property type="entry name" value="MONOOXYGENASE, FAD-BINDING"/>
    <property type="match status" value="1"/>
</dbReference>
<evidence type="ECO:0000259" key="6">
    <source>
        <dbReference type="Pfam" id="PF01494"/>
    </source>
</evidence>
<dbReference type="PRINTS" id="PR00420">
    <property type="entry name" value="RNGMNOXGNASE"/>
</dbReference>
<evidence type="ECO:0000313" key="7">
    <source>
        <dbReference type="EMBL" id="KZZ92432.1"/>
    </source>
</evidence>
<dbReference type="SUPFAM" id="SSF51905">
    <property type="entry name" value="FAD/NAD(P)-binding domain"/>
    <property type="match status" value="1"/>
</dbReference>
<proteinExistence type="predicted"/>
<dbReference type="InterPro" id="IPR002938">
    <property type="entry name" value="FAD-bd"/>
</dbReference>
<accession>A0A167ZBF6</accession>
<evidence type="ECO:0000256" key="5">
    <source>
        <dbReference type="ARBA" id="ARBA00023033"/>
    </source>
</evidence>
<dbReference type="PANTHER" id="PTHR47178:SF1">
    <property type="entry name" value="FAD-BINDING DOMAIN-CONTAINING PROTEIN-RELATED"/>
    <property type="match status" value="1"/>
</dbReference>
<evidence type="ECO:0000256" key="2">
    <source>
        <dbReference type="ARBA" id="ARBA00022630"/>
    </source>
</evidence>
<reference evidence="7 8" key="1">
    <citation type="journal article" date="2016" name="Genome Biol. Evol.">
        <title>Divergent and convergent evolution of fungal pathogenicity.</title>
        <authorList>
            <person name="Shang Y."/>
            <person name="Xiao G."/>
            <person name="Zheng P."/>
            <person name="Cen K."/>
            <person name="Zhan S."/>
            <person name="Wang C."/>
        </authorList>
    </citation>
    <scope>NUCLEOTIDE SEQUENCE [LARGE SCALE GENOMIC DNA]</scope>
    <source>
        <strain evidence="7 8">RCEF 2490</strain>
    </source>
</reference>
<dbReference type="AlphaFoldDB" id="A0A167ZBF6"/>
<sequence length="430" mass="48083">MVSKRYTFHHLSAQSSSSLEAGDFVAHADQQANIPFEIYERDDHIDSRDHGWAITIHWALPFFTELLDETTAQAVEHVQVDPEVGRNDKGNFLFINLETLESKFRIPPNKRRRVNREKLRKALLRGVAEHVRWGRRLVSVEVLDASPGEHGDEGGVRVTFADGSSAAGSMLVGAEGSNSATRKFLVPDNYRNHPLPVNVIGAAVDMTPEQVKPLRDIDPLLFQGCHPVNGHFLWVSMMETPEVNGTQGTPDERYRVQLIISWRIKDGQDQVVPSSDVERIAEMKRRAADFHPLLRRAVDCIPDTAPVLALALQDWPCFPWDNHRGRVTLAGDAAHAMTMYRGEAANHGMLDAYHLVQHLGAVHAAGEGEPNSTLESRIREYEAEMRDRTGGEDGAVMLSRQACLDAHDFHGLNENSAVLRRRAITTRVTK</sequence>
<comment type="cofactor">
    <cofactor evidence="1">
        <name>FAD</name>
        <dbReference type="ChEBI" id="CHEBI:57692"/>
    </cofactor>
</comment>
<evidence type="ECO:0000256" key="4">
    <source>
        <dbReference type="ARBA" id="ARBA00023002"/>
    </source>
</evidence>
<keyword evidence="8" id="KW-1185">Reference proteome</keyword>
<evidence type="ECO:0000256" key="1">
    <source>
        <dbReference type="ARBA" id="ARBA00001974"/>
    </source>
</evidence>
<protein>
    <submittedName>
        <fullName evidence="7">Monooxygenase, FAD-binding protein</fullName>
    </submittedName>
</protein>
<evidence type="ECO:0000256" key="3">
    <source>
        <dbReference type="ARBA" id="ARBA00022827"/>
    </source>
</evidence>